<accession>F8NP79</accession>
<gene>
    <name evidence="1" type="ORF">SERLADRAFT_382918</name>
</gene>
<dbReference type="HOGENOM" id="CLU_3056252_0_0_1"/>
<dbReference type="Proteomes" id="UP000008064">
    <property type="component" value="Unassembled WGS sequence"/>
</dbReference>
<dbReference type="RefSeq" id="XP_007315735.1">
    <property type="nucleotide sequence ID" value="XM_007315673.1"/>
</dbReference>
<reference evidence="1" key="1">
    <citation type="submission" date="2011-04" db="EMBL/GenBank/DDBJ databases">
        <title>Evolution of plant cell wall degrading machinery underlies the functional diversity of forest fungi.</title>
        <authorList>
            <consortium name="US DOE Joint Genome Institute (JGI-PGF)"/>
            <person name="Eastwood D.C."/>
            <person name="Floudas D."/>
            <person name="Binder M."/>
            <person name="Majcherczyk A."/>
            <person name="Schneider P."/>
            <person name="Aerts A."/>
            <person name="Asiegbu F.O."/>
            <person name="Baker S.E."/>
            <person name="Barry K."/>
            <person name="Bendiksby M."/>
            <person name="Blumentritt M."/>
            <person name="Coutinho P.M."/>
            <person name="Cullen D."/>
            <person name="Cullen D."/>
            <person name="Gathman A."/>
            <person name="Goodell B."/>
            <person name="Henrissat B."/>
            <person name="Ihrmark K."/>
            <person name="Kauserud H."/>
            <person name="Kohler A."/>
            <person name="LaButti K."/>
            <person name="Lapidus A."/>
            <person name="Lavin J.L."/>
            <person name="Lee Y.-H."/>
            <person name="Lindquist E."/>
            <person name="Lilly W."/>
            <person name="Lucas S."/>
            <person name="Morin E."/>
            <person name="Murat C."/>
            <person name="Oguiza J.A."/>
            <person name="Park J."/>
            <person name="Pisabarro A.G."/>
            <person name="Riley R."/>
            <person name="Rosling A."/>
            <person name="Salamov A."/>
            <person name="Schmidt O."/>
            <person name="Schmutz J."/>
            <person name="Skrede I."/>
            <person name="Stenlid J."/>
            <person name="Wiebenga A."/>
            <person name="Xie X."/>
            <person name="Kues U."/>
            <person name="Hibbett D.S."/>
            <person name="Hoffmeister D."/>
            <person name="Hogberg N."/>
            <person name="Martin F."/>
            <person name="Grigoriev I.V."/>
            <person name="Watkinson S.C."/>
        </authorList>
    </citation>
    <scope>NUCLEOTIDE SEQUENCE</scope>
    <source>
        <strain evidence="1">S7.9</strain>
    </source>
</reference>
<dbReference type="AlphaFoldDB" id="F8NP79"/>
<evidence type="ECO:0000313" key="1">
    <source>
        <dbReference type="EMBL" id="EGO27644.1"/>
    </source>
</evidence>
<dbReference type="OrthoDB" id="329272at2759"/>
<dbReference type="EMBL" id="GL945431">
    <property type="protein sequence ID" value="EGO27644.1"/>
    <property type="molecule type" value="Genomic_DNA"/>
</dbReference>
<proteinExistence type="predicted"/>
<sequence length="54" mass="6080">MADDTFERPAHETIVVPAVGQEGHKELQAQCIGVRIEVFVHEQGFPLDVEVDEY</sequence>
<organism>
    <name type="scientific">Serpula lacrymans var. lacrymans (strain S7.9)</name>
    <name type="common">Dry rot fungus</name>
    <dbReference type="NCBI Taxonomy" id="578457"/>
    <lineage>
        <taxon>Eukaryota</taxon>
        <taxon>Fungi</taxon>
        <taxon>Dikarya</taxon>
        <taxon>Basidiomycota</taxon>
        <taxon>Agaricomycotina</taxon>
        <taxon>Agaricomycetes</taxon>
        <taxon>Agaricomycetidae</taxon>
        <taxon>Boletales</taxon>
        <taxon>Coniophorineae</taxon>
        <taxon>Serpulaceae</taxon>
        <taxon>Serpula</taxon>
    </lineage>
</organism>
<protein>
    <submittedName>
        <fullName evidence="1">Uncharacterized protein</fullName>
    </submittedName>
</protein>
<feature type="non-terminal residue" evidence="1">
    <location>
        <position position="54"/>
    </location>
</feature>
<dbReference type="GeneID" id="18811019"/>
<dbReference type="KEGG" id="sla:SERLADRAFT_382918"/>
<name>F8NP79_SERL9</name>